<dbReference type="Gene3D" id="2.60.40.10">
    <property type="entry name" value="Immunoglobulins"/>
    <property type="match status" value="1"/>
</dbReference>
<proteinExistence type="predicted"/>
<feature type="compositionally biased region" description="Polar residues" evidence="1">
    <location>
        <begin position="117"/>
        <end position="135"/>
    </location>
</feature>
<dbReference type="Ensembl" id="ENSSSCT00000070730.2">
    <property type="protein sequence ID" value="ENSSSCP00000069897.1"/>
    <property type="gene ID" value="ENSSSCG00000046071.2"/>
</dbReference>
<keyword evidence="4" id="KW-1185">Reference proteome</keyword>
<dbReference type="GeneTree" id="ENSGT00940000155761"/>
<sequence length="249" mass="27321">MSVYNAVGEGPSSPPQEVFVGEAVPTAAPRNVAVHGATATQLDVTWEPPPLESQNGDIQGYKIYFWEAQRRNLTERVKNSFCRKNGLYTRSPPRPSPGSLHYSDEDVAKYNDLIPAESSSLTEKPSEISDSQGSDSEYEVDSSHQKAHSFVNHYISDPTYYNSWRRQQKGISRAQAYSYTESDPGDPDHTPLSNSSSAQQGSLFRPKASRTPTPQNPPNPPSQQSTLYRPPSSLAPGSRAPIAGFSSFV</sequence>
<dbReference type="InterPro" id="IPR036116">
    <property type="entry name" value="FN3_sf"/>
</dbReference>
<reference evidence="3" key="4">
    <citation type="submission" date="2025-09" db="UniProtKB">
        <authorList>
            <consortium name="Ensembl"/>
        </authorList>
    </citation>
    <scope>IDENTIFICATION</scope>
</reference>
<evidence type="ECO:0000256" key="1">
    <source>
        <dbReference type="SAM" id="MobiDB-lite"/>
    </source>
</evidence>
<evidence type="ECO:0000313" key="4">
    <source>
        <dbReference type="Proteomes" id="UP000008227"/>
    </source>
</evidence>
<evidence type="ECO:0000313" key="3">
    <source>
        <dbReference type="Ensembl" id="ENSSSCP00000069897.1"/>
    </source>
</evidence>
<feature type="compositionally biased region" description="Polar residues" evidence="1">
    <location>
        <begin position="191"/>
        <end position="202"/>
    </location>
</feature>
<dbReference type="PROSITE" id="PS50853">
    <property type="entry name" value="FN3"/>
    <property type="match status" value="1"/>
</dbReference>
<dbReference type="CDD" id="cd00063">
    <property type="entry name" value="FN3"/>
    <property type="match status" value="1"/>
</dbReference>
<reference evidence="3" key="3">
    <citation type="submission" date="2025-08" db="UniProtKB">
        <authorList>
            <consortium name="Ensembl"/>
        </authorList>
    </citation>
    <scope>IDENTIFICATION</scope>
</reference>
<dbReference type="SUPFAM" id="SSF49265">
    <property type="entry name" value="Fibronectin type III"/>
    <property type="match status" value="1"/>
</dbReference>
<feature type="region of interest" description="Disordered" evidence="1">
    <location>
        <begin position="116"/>
        <end position="145"/>
    </location>
</feature>
<dbReference type="InterPro" id="IPR013783">
    <property type="entry name" value="Ig-like_fold"/>
</dbReference>
<accession>A0A5G2R6Z1</accession>
<feature type="region of interest" description="Disordered" evidence="1">
    <location>
        <begin position="174"/>
        <end position="249"/>
    </location>
</feature>
<dbReference type="SMR" id="A0A5G2R6Z1"/>
<dbReference type="Proteomes" id="UP000008227">
    <property type="component" value="Chromosome 12"/>
</dbReference>
<dbReference type="InParanoid" id="A0A5G2R6Z1"/>
<dbReference type="Pfam" id="PF00041">
    <property type="entry name" value="fn3"/>
    <property type="match status" value="1"/>
</dbReference>
<protein>
    <recommendedName>
        <fullName evidence="2">Fibronectin type-III domain-containing protein</fullName>
    </recommendedName>
</protein>
<reference evidence="4" key="1">
    <citation type="submission" date="2009-11" db="EMBL/GenBank/DDBJ databases">
        <authorList>
            <consortium name="Porcine genome sequencing project"/>
        </authorList>
    </citation>
    <scope>NUCLEOTIDE SEQUENCE [LARGE SCALE GENOMIC DNA]</scope>
    <source>
        <strain evidence="4">Duroc</strain>
    </source>
</reference>
<name>A0A5G2R6Z1_PIG</name>
<dbReference type="Bgee" id="ENSSSCG00000046071">
    <property type="expression patterns" value="Expressed in granulosa cell and 26 other cell types or tissues"/>
</dbReference>
<evidence type="ECO:0000259" key="2">
    <source>
        <dbReference type="PROSITE" id="PS50853"/>
    </source>
</evidence>
<feature type="domain" description="Fibronectin type-III" evidence="2">
    <location>
        <begin position="28"/>
        <end position="126"/>
    </location>
</feature>
<organism evidence="3 4">
    <name type="scientific">Sus scrofa</name>
    <name type="common">Pig</name>
    <dbReference type="NCBI Taxonomy" id="9823"/>
    <lineage>
        <taxon>Eukaryota</taxon>
        <taxon>Metazoa</taxon>
        <taxon>Chordata</taxon>
        <taxon>Craniata</taxon>
        <taxon>Vertebrata</taxon>
        <taxon>Euteleostomi</taxon>
        <taxon>Mammalia</taxon>
        <taxon>Eutheria</taxon>
        <taxon>Laurasiatheria</taxon>
        <taxon>Artiodactyla</taxon>
        <taxon>Suina</taxon>
        <taxon>Suidae</taxon>
        <taxon>Sus</taxon>
    </lineage>
</organism>
<dbReference type="AlphaFoldDB" id="A0A5G2R6Z1"/>
<reference evidence="3" key="2">
    <citation type="journal article" date="2020" name="Gigascience">
        <title>An improved pig reference genome sequence to enable pig genetics and genomics research.</title>
        <authorList>
            <person name="Warr A."/>
            <person name="Affara N."/>
            <person name="Aken B."/>
            <person name="Beiki H."/>
            <person name="Bickhart D.M."/>
            <person name="Billis K."/>
            <person name="Chow W."/>
            <person name="Eory L."/>
            <person name="Finlayson H.A."/>
            <person name="Flicek P."/>
            <person name="Giron C.G."/>
            <person name="Griffin D.K."/>
            <person name="Hall R."/>
            <person name="Hannum G."/>
            <person name="Hourlier T."/>
            <person name="Howe K."/>
            <person name="Hume D.A."/>
            <person name="Izuogu O."/>
            <person name="Kim K."/>
            <person name="Koren S."/>
            <person name="Liu H."/>
            <person name="Manchanda N."/>
            <person name="Martin F.J."/>
            <person name="Nonneman D.J."/>
            <person name="O'Connor R.E."/>
            <person name="Phillippy A.M."/>
            <person name="Rohrer G.A."/>
            <person name="Rosen B.D."/>
            <person name="Rund L.A."/>
            <person name="Sargent C.A."/>
            <person name="Schook L.B."/>
            <person name="Schroeder S.G."/>
            <person name="Schwartz A.S."/>
            <person name="Skinner B.M."/>
            <person name="Talbot R."/>
            <person name="Tseng E."/>
            <person name="Tuggle C.K."/>
            <person name="Watson M."/>
            <person name="Smith T.P.L."/>
            <person name="Archibald A.L."/>
        </authorList>
    </citation>
    <scope>NUCLEOTIDE SEQUENCE [LARGE SCALE GENOMIC DNA]</scope>
    <source>
        <strain evidence="3">Duroc</strain>
    </source>
</reference>
<dbReference type="InterPro" id="IPR003961">
    <property type="entry name" value="FN3_dom"/>
</dbReference>